<dbReference type="AlphaFoldDB" id="A0A6L2M2M8"/>
<gene>
    <name evidence="1" type="ORF">Tci_039405</name>
</gene>
<evidence type="ECO:0000313" key="1">
    <source>
        <dbReference type="EMBL" id="GEU67427.1"/>
    </source>
</evidence>
<reference evidence="1" key="1">
    <citation type="journal article" date="2019" name="Sci. Rep.">
        <title>Draft genome of Tanacetum cinerariifolium, the natural source of mosquito coil.</title>
        <authorList>
            <person name="Yamashiro T."/>
            <person name="Shiraishi A."/>
            <person name="Satake H."/>
            <person name="Nakayama K."/>
        </authorList>
    </citation>
    <scope>NUCLEOTIDE SEQUENCE</scope>
</reference>
<comment type="caution">
    <text evidence="1">The sequence shown here is derived from an EMBL/GenBank/DDBJ whole genome shotgun (WGS) entry which is preliminary data.</text>
</comment>
<accession>A0A6L2M2M8</accession>
<name>A0A6L2M2M8_TANCI</name>
<organism evidence="1">
    <name type="scientific">Tanacetum cinerariifolium</name>
    <name type="common">Dalmatian daisy</name>
    <name type="synonym">Chrysanthemum cinerariifolium</name>
    <dbReference type="NCBI Taxonomy" id="118510"/>
    <lineage>
        <taxon>Eukaryota</taxon>
        <taxon>Viridiplantae</taxon>
        <taxon>Streptophyta</taxon>
        <taxon>Embryophyta</taxon>
        <taxon>Tracheophyta</taxon>
        <taxon>Spermatophyta</taxon>
        <taxon>Magnoliopsida</taxon>
        <taxon>eudicotyledons</taxon>
        <taxon>Gunneridae</taxon>
        <taxon>Pentapetalae</taxon>
        <taxon>asterids</taxon>
        <taxon>campanulids</taxon>
        <taxon>Asterales</taxon>
        <taxon>Asteraceae</taxon>
        <taxon>Asteroideae</taxon>
        <taxon>Anthemideae</taxon>
        <taxon>Anthemidinae</taxon>
        <taxon>Tanacetum</taxon>
    </lineage>
</organism>
<sequence>MMASLSEDIQSASSDTRPPMLDMSYFESWQQHIHLYCKGKDNWENILQSIDEGPFKMGKFRETPADGALGRQANTFNIDVDEAPVQDLALNEDHTMFMANLSSASPIYDEAGPSYDLEILSEAQGLGFLWVTVVEGRGVSGEW</sequence>
<proteinExistence type="predicted"/>
<dbReference type="EMBL" id="BKCJ010005563">
    <property type="protein sequence ID" value="GEU67427.1"/>
    <property type="molecule type" value="Genomic_DNA"/>
</dbReference>
<protein>
    <submittedName>
        <fullName evidence="1">Integrase, catalytic region, zinc finger, CCHC-type, peptidase aspartic, catalytic</fullName>
    </submittedName>
</protein>